<dbReference type="InterPro" id="IPR003646">
    <property type="entry name" value="SH3-like_bac-type"/>
</dbReference>
<feature type="signal peptide" evidence="1">
    <location>
        <begin position="1"/>
        <end position="19"/>
    </location>
</feature>
<dbReference type="PROSITE" id="PS51781">
    <property type="entry name" value="SH3B"/>
    <property type="match status" value="1"/>
</dbReference>
<accession>A0ABS8D5S4</accession>
<dbReference type="InterPro" id="IPR010466">
    <property type="entry name" value="DUF1058"/>
</dbReference>
<keyword evidence="1" id="KW-0732">Signal</keyword>
<reference evidence="3" key="1">
    <citation type="submission" date="2021-10" db="EMBL/GenBank/DDBJ databases">
        <title>The complete genome sequence of Leeia sp. TBRC 13508.</title>
        <authorList>
            <person name="Charoenyingcharoen P."/>
            <person name="Yukphan P."/>
        </authorList>
    </citation>
    <scope>NUCLEOTIDE SEQUENCE</scope>
    <source>
        <strain evidence="3">TBRC 13508</strain>
    </source>
</reference>
<dbReference type="EMBL" id="JAJBZT010000004">
    <property type="protein sequence ID" value="MCB6183532.1"/>
    <property type="molecule type" value="Genomic_DNA"/>
</dbReference>
<sequence length="149" mass="16412">MRFWFASLMALSAFTTANALEFRSAVKSGVVLYESPASTAKKVFLVSEGYPVEVVISQGEWLKIRDASGALAWGHLPDWSNKRTVMVLKEGASLYAKPEPTSPILSKLTKSVWFSLSEPSSSEKVAGWLKVQHKSGAIGWLKQSDVWGY</sequence>
<dbReference type="Gene3D" id="2.30.30.40">
    <property type="entry name" value="SH3 Domains"/>
    <property type="match status" value="1"/>
</dbReference>
<proteinExistence type="predicted"/>
<dbReference type="Pfam" id="PF06347">
    <property type="entry name" value="SH3_4"/>
    <property type="match status" value="2"/>
</dbReference>
<feature type="domain" description="SH3b" evidence="2">
    <location>
        <begin position="80"/>
        <end position="149"/>
    </location>
</feature>
<dbReference type="Proteomes" id="UP001165395">
    <property type="component" value="Unassembled WGS sequence"/>
</dbReference>
<dbReference type="RefSeq" id="WP_227180315.1">
    <property type="nucleotide sequence ID" value="NZ_JAJBZT010000004.1"/>
</dbReference>
<protein>
    <submittedName>
        <fullName evidence="3">SH3 domain-containing protein</fullName>
    </submittedName>
</protein>
<evidence type="ECO:0000259" key="2">
    <source>
        <dbReference type="PROSITE" id="PS51781"/>
    </source>
</evidence>
<keyword evidence="4" id="KW-1185">Reference proteome</keyword>
<comment type="caution">
    <text evidence="3">The sequence shown here is derived from an EMBL/GenBank/DDBJ whole genome shotgun (WGS) entry which is preliminary data.</text>
</comment>
<evidence type="ECO:0000313" key="3">
    <source>
        <dbReference type="EMBL" id="MCB6183532.1"/>
    </source>
</evidence>
<evidence type="ECO:0000256" key="1">
    <source>
        <dbReference type="SAM" id="SignalP"/>
    </source>
</evidence>
<organism evidence="3 4">
    <name type="scientific">Leeia speluncae</name>
    <dbReference type="NCBI Taxonomy" id="2884804"/>
    <lineage>
        <taxon>Bacteria</taxon>
        <taxon>Pseudomonadati</taxon>
        <taxon>Pseudomonadota</taxon>
        <taxon>Betaproteobacteria</taxon>
        <taxon>Neisseriales</taxon>
        <taxon>Leeiaceae</taxon>
        <taxon>Leeia</taxon>
    </lineage>
</organism>
<evidence type="ECO:0000313" key="4">
    <source>
        <dbReference type="Proteomes" id="UP001165395"/>
    </source>
</evidence>
<feature type="chain" id="PRO_5047016974" evidence="1">
    <location>
        <begin position="20"/>
        <end position="149"/>
    </location>
</feature>
<name>A0ABS8D5S4_9NEIS</name>
<gene>
    <name evidence="3" type="ORF">LIN78_08230</name>
</gene>